<accession>D9S0D9</accession>
<dbReference type="STRING" id="555079.Toce_2082"/>
<name>D9S0D9_THEOJ</name>
<gene>
    <name evidence="1" type="ordered locus">Toce_2082</name>
</gene>
<proteinExistence type="predicted"/>
<dbReference type="OrthoDB" id="1684354at2"/>
<organism evidence="1 2">
    <name type="scientific">Thermosediminibacter oceani (strain ATCC BAA-1034 / DSM 16646 / JW/IW-1228P)</name>
    <dbReference type="NCBI Taxonomy" id="555079"/>
    <lineage>
        <taxon>Bacteria</taxon>
        <taxon>Bacillati</taxon>
        <taxon>Bacillota</taxon>
        <taxon>Clostridia</taxon>
        <taxon>Thermosediminibacterales</taxon>
        <taxon>Thermosediminibacteraceae</taxon>
        <taxon>Thermosediminibacter</taxon>
    </lineage>
</organism>
<keyword evidence="2" id="KW-1185">Reference proteome</keyword>
<reference evidence="1 2" key="1">
    <citation type="journal article" date="2010" name="Stand. Genomic Sci.">
        <title>Complete genome sequence of Thermosediminibacter oceani type strain (JW/IW-1228P).</title>
        <authorList>
            <person name="Pitluck S."/>
            <person name="Yasawong M."/>
            <person name="Munk C."/>
            <person name="Nolan M."/>
            <person name="Lapidus A."/>
            <person name="Lucas S."/>
            <person name="Glavina Del Rio T."/>
            <person name="Tice H."/>
            <person name="Cheng J.F."/>
            <person name="Bruce D."/>
            <person name="Detter C."/>
            <person name="Tapia R."/>
            <person name="Han C."/>
            <person name="Goodwin L."/>
            <person name="Liolios K."/>
            <person name="Ivanova N."/>
            <person name="Mavromatis K."/>
            <person name="Mikhailova N."/>
            <person name="Pati A."/>
            <person name="Chen A."/>
            <person name="Palaniappan K."/>
            <person name="Land M."/>
            <person name="Hauser L."/>
            <person name="Chang Y.J."/>
            <person name="Jeffries C.D."/>
            <person name="Rohde M."/>
            <person name="Spring S."/>
            <person name="Sikorski J."/>
            <person name="Goker M."/>
            <person name="Woyke T."/>
            <person name="Bristow J."/>
            <person name="Eisen J.A."/>
            <person name="Markowitz V."/>
            <person name="Hugenholtz P."/>
            <person name="Kyrpides N.C."/>
            <person name="Klenk H.P."/>
        </authorList>
    </citation>
    <scope>NUCLEOTIDE SEQUENCE [LARGE SCALE GENOMIC DNA]</scope>
    <source>
        <strain evidence="2">ATCC BAA-1034 / DSM 16646 / JW/IW-1228P</strain>
    </source>
</reference>
<dbReference type="Proteomes" id="UP000000272">
    <property type="component" value="Chromosome"/>
</dbReference>
<dbReference type="HOGENOM" id="CLU_868583_0_0_9"/>
<dbReference type="eggNOG" id="ENOG502Z8N8">
    <property type="taxonomic scope" value="Bacteria"/>
</dbReference>
<dbReference type="EMBL" id="CP002131">
    <property type="protein sequence ID" value="ADL08797.1"/>
    <property type="molecule type" value="Genomic_DNA"/>
</dbReference>
<dbReference type="AlphaFoldDB" id="D9S0D9"/>
<dbReference type="KEGG" id="toc:Toce_2082"/>
<protein>
    <submittedName>
        <fullName evidence="1">Uncharacterized protein</fullName>
    </submittedName>
</protein>
<sequence>MEMFALPITNGVFPRVDGGVLQGLFLDPYFSKMLVRAGVGNEIFLFPISVEDRDFYPVGVLARIEDLWTQQVVPEKNIVGLCARVSGRERCRAGGFEFRDEGLVAYGVEKIDFRELRALGYPVICGAGWRPTGGYTTFGSDRKSIEITIYGWEYETGRDVAIVGRLNGQVEPEQAHTIEHAIIRSLKNYAICTPKTLRECMRRETEELKWSVEVGIAHKLPEVFGVTRSGVCGNPMTQMASMYLTEELRKQLKKGLDIFESLSEARRKTVSRLTRDMDISTEKGVRALQGLKKGMFHDDSPGEMKKLKDILKRFPQDPWH</sequence>
<evidence type="ECO:0000313" key="2">
    <source>
        <dbReference type="Proteomes" id="UP000000272"/>
    </source>
</evidence>
<evidence type="ECO:0000313" key="1">
    <source>
        <dbReference type="EMBL" id="ADL08797.1"/>
    </source>
</evidence>